<feature type="transmembrane region" description="Helical" evidence="7">
    <location>
        <begin position="12"/>
        <end position="33"/>
    </location>
</feature>
<dbReference type="GO" id="GO:0016020">
    <property type="term" value="C:membrane"/>
    <property type="evidence" value="ECO:0007669"/>
    <property type="project" value="UniProtKB-SubCell"/>
</dbReference>
<protein>
    <submittedName>
        <fullName evidence="8">Uncharacterized protein</fullName>
    </submittedName>
</protein>
<reference evidence="8 9" key="1">
    <citation type="submission" date="2017-03" db="EMBL/GenBank/DDBJ databases">
        <title>Genome Survey of Euroglyphus maynei.</title>
        <authorList>
            <person name="Arlian L.G."/>
            <person name="Morgan M.S."/>
            <person name="Rider S.D."/>
        </authorList>
    </citation>
    <scope>NUCLEOTIDE SEQUENCE [LARGE SCALE GENOMIC DNA]</scope>
    <source>
        <strain evidence="8">Arlian Lab</strain>
        <tissue evidence="8">Whole body</tissue>
    </source>
</reference>
<evidence type="ECO:0000313" key="9">
    <source>
        <dbReference type="Proteomes" id="UP000194236"/>
    </source>
</evidence>
<dbReference type="OrthoDB" id="514335at2759"/>
<gene>
    <name evidence="8" type="ORF">BLA29_010261</name>
</gene>
<dbReference type="EMBL" id="MUJZ01071846">
    <property type="protein sequence ID" value="OTF69174.1"/>
    <property type="molecule type" value="Genomic_DNA"/>
</dbReference>
<evidence type="ECO:0000256" key="4">
    <source>
        <dbReference type="ARBA" id="ARBA00022989"/>
    </source>
</evidence>
<keyword evidence="6" id="KW-0325">Glycoprotein</keyword>
<comment type="caution">
    <text evidence="8">The sequence shown here is derived from an EMBL/GenBank/DDBJ whole genome shotgun (WGS) entry which is preliminary data.</text>
</comment>
<name>A0A1Y3AMX1_EURMA</name>
<dbReference type="InterPro" id="IPR002159">
    <property type="entry name" value="CD36_fam"/>
</dbReference>
<evidence type="ECO:0000256" key="5">
    <source>
        <dbReference type="ARBA" id="ARBA00023136"/>
    </source>
</evidence>
<evidence type="ECO:0000313" key="8">
    <source>
        <dbReference type="EMBL" id="OTF69174.1"/>
    </source>
</evidence>
<organism evidence="8 9">
    <name type="scientific">Euroglyphus maynei</name>
    <name type="common">Mayne's house dust mite</name>
    <dbReference type="NCBI Taxonomy" id="6958"/>
    <lineage>
        <taxon>Eukaryota</taxon>
        <taxon>Metazoa</taxon>
        <taxon>Ecdysozoa</taxon>
        <taxon>Arthropoda</taxon>
        <taxon>Chelicerata</taxon>
        <taxon>Arachnida</taxon>
        <taxon>Acari</taxon>
        <taxon>Acariformes</taxon>
        <taxon>Sarcoptiformes</taxon>
        <taxon>Astigmata</taxon>
        <taxon>Psoroptidia</taxon>
        <taxon>Analgoidea</taxon>
        <taxon>Pyroglyphidae</taxon>
        <taxon>Pyroglyphinae</taxon>
        <taxon>Euroglyphus</taxon>
    </lineage>
</organism>
<keyword evidence="3 7" id="KW-0812">Transmembrane</keyword>
<evidence type="ECO:0000256" key="2">
    <source>
        <dbReference type="ARBA" id="ARBA00010532"/>
    </source>
</evidence>
<keyword evidence="9" id="KW-1185">Reference proteome</keyword>
<sequence length="84" mass="9635">MTKENPKRTSIIILITIIISDFLMIALQSQIVITSEPNDFTKNWQNPPIPITLDAYIFSIDNPTGFSSGRERAKIREFGPYSYR</sequence>
<dbReference type="Proteomes" id="UP000194236">
    <property type="component" value="Unassembled WGS sequence"/>
</dbReference>
<dbReference type="AlphaFoldDB" id="A0A1Y3AMX1"/>
<dbReference type="Pfam" id="PF01130">
    <property type="entry name" value="CD36"/>
    <property type="match status" value="1"/>
</dbReference>
<proteinExistence type="inferred from homology"/>
<dbReference type="PRINTS" id="PR01609">
    <property type="entry name" value="CD36FAMILY"/>
</dbReference>
<accession>A0A1Y3AMX1</accession>
<comment type="subcellular location">
    <subcellularLocation>
        <location evidence="1">Membrane</location>
    </subcellularLocation>
</comment>
<keyword evidence="5 7" id="KW-0472">Membrane</keyword>
<evidence type="ECO:0000256" key="3">
    <source>
        <dbReference type="ARBA" id="ARBA00022692"/>
    </source>
</evidence>
<evidence type="ECO:0000256" key="6">
    <source>
        <dbReference type="ARBA" id="ARBA00023180"/>
    </source>
</evidence>
<evidence type="ECO:0000256" key="1">
    <source>
        <dbReference type="ARBA" id="ARBA00004370"/>
    </source>
</evidence>
<evidence type="ECO:0000256" key="7">
    <source>
        <dbReference type="SAM" id="Phobius"/>
    </source>
</evidence>
<keyword evidence="4 7" id="KW-1133">Transmembrane helix</keyword>
<comment type="similarity">
    <text evidence="2">Belongs to the CD36 family.</text>
</comment>